<sequence>MHLDFQRYAGALRERLSSDVEEGKWEEVTSPTPTGRQGQQILNLTGGRMWAGSSTTSPSCAAGGSSSVSTTSNPRPGSCDLRADPVPSRCCTDDYILNRAARGLRARTGGQDIVIHDGPTGDKALCANFPGAGTRP</sequence>
<gene>
    <name evidence="2" type="ORF">Shyd_18290</name>
</gene>
<organism evidence="2 3">
    <name type="scientific">Streptomyces hydrogenans</name>
    <dbReference type="NCBI Taxonomy" id="1873719"/>
    <lineage>
        <taxon>Bacteria</taxon>
        <taxon>Bacillati</taxon>
        <taxon>Actinomycetota</taxon>
        <taxon>Actinomycetes</taxon>
        <taxon>Kitasatosporales</taxon>
        <taxon>Streptomycetaceae</taxon>
        <taxon>Streptomyces</taxon>
    </lineage>
</organism>
<evidence type="ECO:0000313" key="2">
    <source>
        <dbReference type="EMBL" id="GHI20458.1"/>
    </source>
</evidence>
<feature type="compositionally biased region" description="Low complexity" evidence="1">
    <location>
        <begin position="51"/>
        <end position="72"/>
    </location>
</feature>
<keyword evidence="3" id="KW-1185">Reference proteome</keyword>
<accession>A0ABQ3P609</accession>
<evidence type="ECO:0000256" key="1">
    <source>
        <dbReference type="SAM" id="MobiDB-lite"/>
    </source>
</evidence>
<dbReference type="EMBL" id="BNDW01000014">
    <property type="protein sequence ID" value="GHI20458.1"/>
    <property type="molecule type" value="Genomic_DNA"/>
</dbReference>
<dbReference type="Proteomes" id="UP001052739">
    <property type="component" value="Unassembled WGS sequence"/>
</dbReference>
<comment type="caution">
    <text evidence="2">The sequence shown here is derived from an EMBL/GenBank/DDBJ whole genome shotgun (WGS) entry which is preliminary data.</text>
</comment>
<evidence type="ECO:0000313" key="3">
    <source>
        <dbReference type="Proteomes" id="UP001052739"/>
    </source>
</evidence>
<reference evidence="2" key="1">
    <citation type="submission" date="2024-05" db="EMBL/GenBank/DDBJ databases">
        <title>Whole genome shotgun sequence of Streptomyces hydrogenans NBRC 13475.</title>
        <authorList>
            <person name="Komaki H."/>
            <person name="Tamura T."/>
        </authorList>
    </citation>
    <scope>NUCLEOTIDE SEQUENCE</scope>
    <source>
        <strain evidence="2">NBRC 13475</strain>
    </source>
</reference>
<feature type="region of interest" description="Disordered" evidence="1">
    <location>
        <begin position="16"/>
        <end position="85"/>
    </location>
</feature>
<protein>
    <submittedName>
        <fullName evidence="2">Uncharacterized protein</fullName>
    </submittedName>
</protein>
<name>A0ABQ3P609_9ACTN</name>
<feature type="compositionally biased region" description="Polar residues" evidence="1">
    <location>
        <begin position="29"/>
        <end position="43"/>
    </location>
</feature>
<feature type="compositionally biased region" description="Basic and acidic residues" evidence="1">
    <location>
        <begin position="16"/>
        <end position="27"/>
    </location>
</feature>
<proteinExistence type="predicted"/>